<dbReference type="RefSeq" id="WP_115665090.1">
    <property type="nucleotide sequence ID" value="NZ_JAYMSA010000009.1"/>
</dbReference>
<proteinExistence type="predicted"/>
<name>A0A375IKW1_9BURK</name>
<keyword evidence="1" id="KW-0732">Signal</keyword>
<geneLocation type="plasmid" evidence="2">
    <name>II</name>
</geneLocation>
<organism evidence="2 3">
    <name type="scientific">Cupriavidus taiwanensis</name>
    <dbReference type="NCBI Taxonomy" id="164546"/>
    <lineage>
        <taxon>Bacteria</taxon>
        <taxon>Pseudomonadati</taxon>
        <taxon>Pseudomonadota</taxon>
        <taxon>Betaproteobacteria</taxon>
        <taxon>Burkholderiales</taxon>
        <taxon>Burkholderiaceae</taxon>
        <taxon>Cupriavidus</taxon>
    </lineage>
</organism>
<evidence type="ECO:0000313" key="3">
    <source>
        <dbReference type="Proteomes" id="UP000255505"/>
    </source>
</evidence>
<feature type="signal peptide" evidence="1">
    <location>
        <begin position="1"/>
        <end position="31"/>
    </location>
</feature>
<evidence type="ECO:0008006" key="4">
    <source>
        <dbReference type="Google" id="ProtNLM"/>
    </source>
</evidence>
<dbReference type="InterPro" id="IPR021305">
    <property type="entry name" value="DUF2880"/>
</dbReference>
<gene>
    <name evidence="2" type="ORF">CT19425_MP50392</name>
</gene>
<dbReference type="AlphaFoldDB" id="A0A375IKW1"/>
<dbReference type="Proteomes" id="UP000255505">
    <property type="component" value="Plasmid II"/>
</dbReference>
<feature type="chain" id="PRO_5041084912" description="DUF2880 domain-containing protein" evidence="1">
    <location>
        <begin position="32"/>
        <end position="121"/>
    </location>
</feature>
<dbReference type="EMBL" id="LT991977">
    <property type="protein sequence ID" value="SPK75356.1"/>
    <property type="molecule type" value="Genomic_DNA"/>
</dbReference>
<protein>
    <recommendedName>
        <fullName evidence="4">DUF2880 domain-containing protein</fullName>
    </recommendedName>
</protein>
<accession>A0A375IKW1</accession>
<sequence length="121" mass="12625">MLSPLSPRLLSTALAVALSAASAAGAPAALAAAQQDASRPHAREGAPEAACRHAVKAALPNPGSFKWVAATARQIDKDNYSVVADVEYLAQDGAVREAKVQCDVRRAQGNRFAVPKLRLPQ</sequence>
<dbReference type="Pfam" id="PF11082">
    <property type="entry name" value="DUF2880"/>
    <property type="match status" value="1"/>
</dbReference>
<evidence type="ECO:0000256" key="1">
    <source>
        <dbReference type="SAM" id="SignalP"/>
    </source>
</evidence>
<reference evidence="2 3" key="1">
    <citation type="submission" date="2018-01" db="EMBL/GenBank/DDBJ databases">
        <authorList>
            <person name="Gaut B.S."/>
            <person name="Morton B.R."/>
            <person name="Clegg M.T."/>
            <person name="Duvall M.R."/>
        </authorList>
    </citation>
    <scope>NUCLEOTIDE SEQUENCE [LARGE SCALE GENOMIC DNA]</scope>
    <source>
        <strain evidence="2">Cupriavidus taiwanensis LMG 19425</strain>
        <plasmid evidence="3">Plasmid ii</plasmid>
    </source>
</reference>
<evidence type="ECO:0000313" key="2">
    <source>
        <dbReference type="EMBL" id="SPK75356.1"/>
    </source>
</evidence>
<keyword evidence="2" id="KW-0614">Plasmid</keyword>